<sequence length="387" mass="40738">MHGPRGGTACKRKLVLLDKAGRLNCSNEVATERSQRFLGRDLEVLVEGVNPRDPAQAFGRTRHNKLAYFDGDGQALTGRLVTVRIDQANAYSLFGQMRELGFTREQLAADQQLRALLQAHAGELEALVAELTGERNAAREERDTARAGWAEAEVARDAAQGRLAAVAEELEVVEARLQAMEMTRNMFYVDVSRAKRVVGLKLLQIGALEDRILVVQAAAAAAGEAAAAATAEAAAATAAAAAAAAAPPHRIILQLRLQAETDANELAELQHAQAGGLQRAVSPGASSVGETPLAAAAGEDAPAAAAPAVEDPLLAAAEEAPDAEPGALTKGGERRMVAELKAKLADALRCVQDEKRSNTQLTRELAAAKSQIETGRKPRHRAAGDDA</sequence>
<reference evidence="4 5" key="1">
    <citation type="journal article" date="2018" name="Sci. Rep.">
        <title>Raphidocelis subcapitata (=Pseudokirchneriella subcapitata) provides an insight into genome evolution and environmental adaptations in the Sphaeropleales.</title>
        <authorList>
            <person name="Suzuki S."/>
            <person name="Yamaguchi H."/>
            <person name="Nakajima N."/>
            <person name="Kawachi M."/>
        </authorList>
    </citation>
    <scope>NUCLEOTIDE SEQUENCE [LARGE SCALE GENOMIC DNA]</scope>
    <source>
        <strain evidence="4 5">NIES-35</strain>
    </source>
</reference>
<evidence type="ECO:0000256" key="1">
    <source>
        <dbReference type="SAM" id="Coils"/>
    </source>
</evidence>
<evidence type="ECO:0000313" key="5">
    <source>
        <dbReference type="Proteomes" id="UP000247498"/>
    </source>
</evidence>
<dbReference type="GO" id="GO:0016740">
    <property type="term" value="F:transferase activity"/>
    <property type="evidence" value="ECO:0007669"/>
    <property type="project" value="UniProtKB-KW"/>
</dbReference>
<evidence type="ECO:0000256" key="2">
    <source>
        <dbReference type="SAM" id="MobiDB-lite"/>
    </source>
</evidence>
<dbReference type="InterPro" id="IPR002792">
    <property type="entry name" value="TRAM_dom"/>
</dbReference>
<dbReference type="InParanoid" id="A0A2V0PL68"/>
<comment type="caution">
    <text evidence="4">The sequence shown here is derived from an EMBL/GenBank/DDBJ whole genome shotgun (WGS) entry which is preliminary data.</text>
</comment>
<keyword evidence="4" id="KW-0808">Transferase</keyword>
<feature type="coiled-coil region" evidence="1">
    <location>
        <begin position="121"/>
        <end position="183"/>
    </location>
</feature>
<evidence type="ECO:0000313" key="4">
    <source>
        <dbReference type="EMBL" id="GBF98773.1"/>
    </source>
</evidence>
<dbReference type="EMBL" id="BDRX01000134">
    <property type="protein sequence ID" value="GBF98773.1"/>
    <property type="molecule type" value="Genomic_DNA"/>
</dbReference>
<dbReference type="PROSITE" id="PS50926">
    <property type="entry name" value="TRAM"/>
    <property type="match status" value="1"/>
</dbReference>
<dbReference type="OrthoDB" id="190098at2759"/>
<gene>
    <name evidence="4" type="ORF">Rsub_11179</name>
</gene>
<dbReference type="Proteomes" id="UP000247498">
    <property type="component" value="Unassembled WGS sequence"/>
</dbReference>
<dbReference type="AlphaFoldDB" id="A0A2V0PL68"/>
<organism evidence="4 5">
    <name type="scientific">Raphidocelis subcapitata</name>
    <dbReference type="NCBI Taxonomy" id="307507"/>
    <lineage>
        <taxon>Eukaryota</taxon>
        <taxon>Viridiplantae</taxon>
        <taxon>Chlorophyta</taxon>
        <taxon>core chlorophytes</taxon>
        <taxon>Chlorophyceae</taxon>
        <taxon>CS clade</taxon>
        <taxon>Sphaeropleales</taxon>
        <taxon>Selenastraceae</taxon>
        <taxon>Raphidocelis</taxon>
    </lineage>
</organism>
<dbReference type="Pfam" id="PF01938">
    <property type="entry name" value="TRAM"/>
    <property type="match status" value="1"/>
</dbReference>
<keyword evidence="1" id="KW-0175">Coiled coil</keyword>
<keyword evidence="5" id="KW-1185">Reference proteome</keyword>
<dbReference type="STRING" id="307507.A0A2V0PL68"/>
<protein>
    <submittedName>
        <fullName evidence="4">(Dimethylallyl)adenosine tRNA methylthiotransferase</fullName>
    </submittedName>
</protein>
<accession>A0A2V0PL68</accession>
<feature type="domain" description="TRAM" evidence="3">
    <location>
        <begin position="35"/>
        <end position="99"/>
    </location>
</feature>
<name>A0A2V0PL68_9CHLO</name>
<feature type="region of interest" description="Disordered" evidence="2">
    <location>
        <begin position="366"/>
        <end position="387"/>
    </location>
</feature>
<proteinExistence type="predicted"/>
<evidence type="ECO:0000259" key="3">
    <source>
        <dbReference type="PROSITE" id="PS50926"/>
    </source>
</evidence>